<dbReference type="EMBL" id="CM000440">
    <property type="protein sequence ID" value="EDK88932.1"/>
    <property type="molecule type" value="Genomic_DNA"/>
</dbReference>
<protein>
    <submittedName>
        <fullName evidence="2">Possible pyruvate phosphate dikinase</fullName>
        <ecNumber evidence="2">2.7.9.1</ecNumber>
    </submittedName>
</protein>
<dbReference type="eggNOG" id="COG0574">
    <property type="taxonomic scope" value="Bacteria"/>
</dbReference>
<dbReference type="Proteomes" id="UP000001921">
    <property type="component" value="Chromosome"/>
</dbReference>
<dbReference type="PANTHER" id="PTHR43615">
    <property type="entry name" value="PHOSPHOENOLPYRUVATE SYNTHASE-RELATED"/>
    <property type="match status" value="1"/>
</dbReference>
<dbReference type="PANTHER" id="PTHR43615:SF1">
    <property type="entry name" value="PPDK_N DOMAIN-CONTAINING PROTEIN"/>
    <property type="match status" value="1"/>
</dbReference>
<dbReference type="RefSeq" id="WP_005897449.1">
    <property type="nucleotide sequence ID" value="NZ_CM000440.1"/>
</dbReference>
<reference evidence="2" key="1">
    <citation type="submission" date="2006-07" db="EMBL/GenBank/DDBJ databases">
        <authorList>
            <person name="Qin X."/>
            <person name="Weinstock G.M."/>
        </authorList>
    </citation>
    <scope>NUCLEOTIDE SEQUENCE [LARGE SCALE GENOMIC DNA]</scope>
    <source>
        <strain evidence="2">ATCC 10953</strain>
    </source>
</reference>
<dbReference type="HOGENOM" id="CLU_011659_0_0_0"/>
<proteinExistence type="predicted"/>
<dbReference type="InterPro" id="IPR051549">
    <property type="entry name" value="PEP_Utilizing_Enz"/>
</dbReference>
<dbReference type="InterPro" id="IPR036637">
    <property type="entry name" value="Phosphohistidine_dom_sf"/>
</dbReference>
<evidence type="ECO:0000259" key="1">
    <source>
        <dbReference type="Pfam" id="PF00391"/>
    </source>
</evidence>
<reference evidence="2" key="2">
    <citation type="submission" date="2007-05" db="EMBL/GenBank/DDBJ databases">
        <title>Genome sequence of Fusobacterium nucleatum subspecies polymorphum - a genetically tractable Fusobacterium.</title>
        <authorList>
            <person name="Karpathy S.E."/>
            <person name="Xiang Q."/>
            <person name="Gioia J."/>
            <person name="Jiang H."/>
            <person name="Liu Y."/>
            <person name="Petrosino J.F."/>
            <person name="Yerrapragada S."/>
            <person name="Fox G.E."/>
            <person name="Kinder Haake S."/>
            <person name="Weinstock G.M."/>
            <person name="Highlander S.K."/>
        </authorList>
    </citation>
    <scope>NUCLEOTIDE SEQUENCE [LARGE SCALE GENOMIC DNA]</scope>
    <source>
        <strain evidence="2">ATCC 10953</strain>
    </source>
</reference>
<dbReference type="NCBIfam" id="NF004508">
    <property type="entry name" value="PRK05849.1"/>
    <property type="match status" value="1"/>
</dbReference>
<dbReference type="InterPro" id="IPR013815">
    <property type="entry name" value="ATP_grasp_subdomain_1"/>
</dbReference>
<dbReference type="GO" id="GO:0016301">
    <property type="term" value="F:kinase activity"/>
    <property type="evidence" value="ECO:0007669"/>
    <property type="project" value="UniProtKB-KW"/>
</dbReference>
<keyword evidence="2" id="KW-0418">Kinase</keyword>
<organism evidence="2">
    <name type="scientific">Fusobacterium polymorphum ATCC 10953</name>
    <dbReference type="NCBI Taxonomy" id="393480"/>
    <lineage>
        <taxon>Bacteria</taxon>
        <taxon>Fusobacteriati</taxon>
        <taxon>Fusobacteriota</taxon>
        <taxon>Fusobacteriia</taxon>
        <taxon>Fusobacteriales</taxon>
        <taxon>Fusobacteriaceae</taxon>
        <taxon>Fusobacterium</taxon>
    </lineage>
</organism>
<dbReference type="GO" id="GO:0050242">
    <property type="term" value="F:pyruvate, phosphate dikinase activity"/>
    <property type="evidence" value="ECO:0007669"/>
    <property type="project" value="UniProtKB-EC"/>
</dbReference>
<keyword evidence="2" id="KW-0808">Transferase</keyword>
<dbReference type="Gene3D" id="3.50.30.10">
    <property type="entry name" value="Phosphohistidine domain"/>
    <property type="match status" value="1"/>
</dbReference>
<dbReference type="EC" id="2.7.9.1" evidence="2"/>
<name>A5TVK7_FUSNP</name>
<dbReference type="GeneID" id="45634151"/>
<dbReference type="Gene3D" id="3.30.1490.20">
    <property type="entry name" value="ATP-grasp fold, A domain"/>
    <property type="match status" value="1"/>
</dbReference>
<gene>
    <name evidence="2" type="ORF">FNP_1145</name>
</gene>
<dbReference type="AlphaFoldDB" id="A5TVK7"/>
<feature type="domain" description="PEP-utilising enzyme mobile" evidence="1">
    <location>
        <begin position="695"/>
        <end position="763"/>
    </location>
</feature>
<evidence type="ECO:0000313" key="2">
    <source>
        <dbReference type="EMBL" id="EDK88932.1"/>
    </source>
</evidence>
<sequence length="771" mass="89404">MIFKGKAETLESIEKKITTAKILPQISFSYDEYSNQKESILKYLEDNKWFEKNLIVRSCGKNEDDIHYSGAGQFTSVGNVYGKENVCNAIQTVFESMGTNKENRVFLQPYINEVDLSGVIFTIEPNTGSHYYVINFDDQTKLTNSVTDGSGRELKTLYFYKGNNQISEKKIQRIIALAKELENLFKNEALDIEFAIKNNELFLFQVRPLVFNIPKVNREVQDYILKNIYNQIIQRNKSNPNILGDFSIYGVMPDWNPAEIIGIHPNTLALSLYEEIITDSVWAYQRSNYGYRDMTSFPLMIDFAGLPYIDARISFNSFVPKDIPDELARKILNYYLLKLCKYPEYHDKIEFKIAFTCYSFDLQKRIEDLSKYDFSELEISQIIRALHQLTNNIISEKNGLFRNDLLKINTLTEKHNAVIQAEISILEKIHYLLEYCKQYGTLPFAGIARAGFIAMEFLNSLVSINVMTKTEKDLFLSNLKTIGKTISNDSKRLSRNEFMKTYGHLRPGTYNICSPCYSKSKKDYFIFSKEKDEIPNKEAVFIFTKKQCDKIEILLKKHNFNCNFESFISFIKEAIEGREYSKFIFTKTLSEIIELIAIFGEEHGYSREDMSHINIKEVLKMLTNTNINIKDTLAKIINNGKEKERQSLNVVLPTLIWNEKQVYEFYHFKNEPNYVTQKECEADIVEIFEEMDIKDKIVIIKNADPGYDWIFSHEIAGLVTAYGGVNSHMAIRCAEFGIPAAIGVGEDRFSRMIKLKRIKIDCKNKRIIEIC</sequence>
<dbReference type="InterPro" id="IPR008279">
    <property type="entry name" value="PEP-util_enz_mobile_dom"/>
</dbReference>
<dbReference type="SUPFAM" id="SSF56059">
    <property type="entry name" value="Glutathione synthetase ATP-binding domain-like"/>
    <property type="match status" value="1"/>
</dbReference>
<dbReference type="GO" id="GO:0005524">
    <property type="term" value="F:ATP binding"/>
    <property type="evidence" value="ECO:0007669"/>
    <property type="project" value="InterPro"/>
</dbReference>
<accession>A5TVK7</accession>
<dbReference type="Pfam" id="PF00391">
    <property type="entry name" value="PEP-utilizers"/>
    <property type="match status" value="1"/>
</dbReference>
<dbReference type="SUPFAM" id="SSF52009">
    <property type="entry name" value="Phosphohistidine domain"/>
    <property type="match status" value="1"/>
</dbReference>
<keyword evidence="2" id="KW-0670">Pyruvate</keyword>
<dbReference type="Gene3D" id="3.30.470.20">
    <property type="entry name" value="ATP-grasp fold, B domain"/>
    <property type="match status" value="1"/>
</dbReference>